<evidence type="ECO:0000313" key="4">
    <source>
        <dbReference type="EMBL" id="PBD19814.1"/>
    </source>
</evidence>
<feature type="domain" description="DUF2272" evidence="3">
    <location>
        <begin position="318"/>
        <end position="454"/>
    </location>
</feature>
<evidence type="ECO:0000259" key="2">
    <source>
        <dbReference type="Pfam" id="PF01471"/>
    </source>
</evidence>
<dbReference type="SUPFAM" id="SSF47090">
    <property type="entry name" value="PGBD-like"/>
    <property type="match status" value="1"/>
</dbReference>
<reference evidence="4" key="1">
    <citation type="submission" date="2017-09" db="EMBL/GenBank/DDBJ databases">
        <title>Yangia sp. SAOS 153D whole genome sequencing.</title>
        <authorList>
            <person name="Verma A."/>
            <person name="Krishnamurthi S."/>
        </authorList>
    </citation>
    <scope>NUCLEOTIDE SEQUENCE [LARGE SCALE GENOMIC DNA]</scope>
    <source>
        <strain evidence="4">SAOS 153D</strain>
    </source>
</reference>
<dbReference type="InterPro" id="IPR002477">
    <property type="entry name" value="Peptidoglycan-bd-like"/>
</dbReference>
<dbReference type="Pfam" id="PF01471">
    <property type="entry name" value="PG_binding_1"/>
    <property type="match status" value="1"/>
</dbReference>
<comment type="caution">
    <text evidence="4">The sequence shown here is derived from an EMBL/GenBank/DDBJ whole genome shotgun (WGS) entry which is preliminary data.</text>
</comment>
<sequence>MPQLDSDLLLSEYESPFRGESSSAFETFERARAGGRLVSTESPMRQSRKDARDGVAMTGNSGTGSRTMRHADMESIYALDQRELHEHSGPSDYFSHLSDYGSGRGENLAWLDLEREAGEESEPPEAGSEDFDHYDEFYESEADWEEGEPGLDTNGVAPSRLSTLETLLQSEAPGFAGRIFDITTFALGPVLKRGDRGSPVKILQQLLIRAGARIAQDGAFGPATEGAVSAFQRGVNIQPTGIADLATKAALALLQSGSPAGVPSTGPSRDLGQRIAEAAEAEWRIWHAGGTNLKETQAAATPHLQRYYRDGVNGTVSASQLQNAAWQSKHPWSAVFISYCMRTAGAGAAFRYSRGHYVYVAQGKRNRLQSNSASPFWAYRPTEVAPEVGDLVCASRADSGATYDNIDSGQSYATHCDIVTEIENSRIRVIGGNVRNDVGEKWLRLRADGRLDLSGSQSRFYAILRCRGAAP</sequence>
<feature type="domain" description="Peptidoglycan binding-like" evidence="2">
    <location>
        <begin position="196"/>
        <end position="251"/>
    </location>
</feature>
<accession>A0A2A3JZA8</accession>
<dbReference type="Gene3D" id="1.10.101.10">
    <property type="entry name" value="PGBD-like superfamily/PGBD"/>
    <property type="match status" value="1"/>
</dbReference>
<organism evidence="4">
    <name type="scientific">Alloyangia mangrovi</name>
    <dbReference type="NCBI Taxonomy" id="1779329"/>
    <lineage>
        <taxon>Bacteria</taxon>
        <taxon>Pseudomonadati</taxon>
        <taxon>Pseudomonadota</taxon>
        <taxon>Alphaproteobacteria</taxon>
        <taxon>Rhodobacterales</taxon>
        <taxon>Roseobacteraceae</taxon>
        <taxon>Alloyangia</taxon>
    </lineage>
</organism>
<evidence type="ECO:0000256" key="1">
    <source>
        <dbReference type="SAM" id="MobiDB-lite"/>
    </source>
</evidence>
<gene>
    <name evidence="4" type="ORF">CLG85_07295</name>
</gene>
<dbReference type="InterPro" id="IPR036366">
    <property type="entry name" value="PGBDSf"/>
</dbReference>
<name>A0A2A3JZA8_9RHOB</name>
<evidence type="ECO:0000259" key="3">
    <source>
        <dbReference type="Pfam" id="PF10030"/>
    </source>
</evidence>
<proteinExistence type="predicted"/>
<dbReference type="InterPro" id="IPR036365">
    <property type="entry name" value="PGBD-like_sf"/>
</dbReference>
<dbReference type="EMBL" id="NTHN01000091">
    <property type="protein sequence ID" value="PBD19814.1"/>
    <property type="molecule type" value="Genomic_DNA"/>
</dbReference>
<dbReference type="AlphaFoldDB" id="A0A2A3JZA8"/>
<feature type="region of interest" description="Disordered" evidence="1">
    <location>
        <begin position="35"/>
        <end position="67"/>
    </location>
</feature>
<evidence type="ECO:0008006" key="5">
    <source>
        <dbReference type="Google" id="ProtNLM"/>
    </source>
</evidence>
<dbReference type="Pfam" id="PF10030">
    <property type="entry name" value="DUF2272"/>
    <property type="match status" value="1"/>
</dbReference>
<protein>
    <recommendedName>
        <fullName evidence="5">Peptidoglycan binding domain-containing protein</fullName>
    </recommendedName>
</protein>
<dbReference type="InterPro" id="IPR019262">
    <property type="entry name" value="DUF2272"/>
</dbReference>